<accession>A0ABS8AF28</accession>
<dbReference type="RefSeq" id="WP_226187390.1">
    <property type="nucleotide sequence ID" value="NZ_JAJADQ010000008.1"/>
</dbReference>
<protein>
    <recommendedName>
        <fullName evidence="4">DUF1735 domain-containing protein</fullName>
    </recommendedName>
</protein>
<comment type="caution">
    <text evidence="2">The sequence shown here is derived from an EMBL/GenBank/DDBJ whole genome shotgun (WGS) entry which is preliminary data.</text>
</comment>
<dbReference type="PROSITE" id="PS51257">
    <property type="entry name" value="PROKAR_LIPOPROTEIN"/>
    <property type="match status" value="1"/>
</dbReference>
<dbReference type="Proteomes" id="UP001165297">
    <property type="component" value="Unassembled WGS sequence"/>
</dbReference>
<evidence type="ECO:0000313" key="2">
    <source>
        <dbReference type="EMBL" id="MCB2379020.1"/>
    </source>
</evidence>
<evidence type="ECO:0000313" key="3">
    <source>
        <dbReference type="Proteomes" id="UP001165297"/>
    </source>
</evidence>
<keyword evidence="1" id="KW-0732">Signal</keyword>
<reference evidence="2" key="1">
    <citation type="submission" date="2021-10" db="EMBL/GenBank/DDBJ databases">
        <authorList>
            <person name="Dean J.D."/>
            <person name="Kim M.K."/>
            <person name="Newey C.N."/>
            <person name="Stoker T.S."/>
            <person name="Thompson D.W."/>
            <person name="Grose J.H."/>
        </authorList>
    </citation>
    <scope>NUCLEOTIDE SEQUENCE</scope>
    <source>
        <strain evidence="2">BT635</strain>
    </source>
</reference>
<feature type="signal peptide" evidence="1">
    <location>
        <begin position="1"/>
        <end position="18"/>
    </location>
</feature>
<organism evidence="2 3">
    <name type="scientific">Hymenobacter nitidus</name>
    <dbReference type="NCBI Taxonomy" id="2880929"/>
    <lineage>
        <taxon>Bacteria</taxon>
        <taxon>Pseudomonadati</taxon>
        <taxon>Bacteroidota</taxon>
        <taxon>Cytophagia</taxon>
        <taxon>Cytophagales</taxon>
        <taxon>Hymenobacteraceae</taxon>
        <taxon>Hymenobacter</taxon>
    </lineage>
</organism>
<gene>
    <name evidence="2" type="ORF">LGH70_15570</name>
</gene>
<feature type="chain" id="PRO_5046977691" description="DUF1735 domain-containing protein" evidence="1">
    <location>
        <begin position="19"/>
        <end position="315"/>
    </location>
</feature>
<dbReference type="EMBL" id="JAJADQ010000008">
    <property type="protein sequence ID" value="MCB2379020.1"/>
    <property type="molecule type" value="Genomic_DNA"/>
</dbReference>
<evidence type="ECO:0000256" key="1">
    <source>
        <dbReference type="SAM" id="SignalP"/>
    </source>
</evidence>
<keyword evidence="3" id="KW-1185">Reference proteome</keyword>
<evidence type="ECO:0008006" key="4">
    <source>
        <dbReference type="Google" id="ProtNLM"/>
    </source>
</evidence>
<proteinExistence type="predicted"/>
<name>A0ABS8AF28_9BACT</name>
<sequence>MKNYALYFLLLLTGLLSAGCQKDADLLDCEPPVVASALQTLATKHGVPTHKVNVPNNQYNVIRTPKGGVIAFNDNSFEFKDGQALPATAQLEVRYREIYDKADMILSGTPTVSNGQPIESAGEFYIKAFSNGKELRQKKNKSIFINTPVRRGQTLPGMQIFFGTTAADGSFNWLLPSASDTQSRVWTSTAIDSAFYNLTVANDTLGWINCDRFLNLSPLTKVEVTVAGALPSNTLVYLVFRNRNAVMSARFDPAAKTFTASNMPEQEPLSVLVIQEANGKYYFARQEVTITTNMRLAPSLQEVSEADLVARIKGL</sequence>